<dbReference type="Pfam" id="PF11793">
    <property type="entry name" value="FANCL_C"/>
    <property type="match status" value="1"/>
</dbReference>
<dbReference type="InterPro" id="IPR026850">
    <property type="entry name" value="FANCL_C"/>
</dbReference>
<dbReference type="Pfam" id="PF18891">
    <property type="entry name" value="FANCL_d3"/>
    <property type="match status" value="1"/>
</dbReference>
<dbReference type="CDD" id="cd23831">
    <property type="entry name" value="DRWD-N_FANCL"/>
    <property type="match status" value="1"/>
</dbReference>
<feature type="domain" description="FANCL UBC-like" evidence="3">
    <location>
        <begin position="119"/>
        <end position="215"/>
    </location>
</feature>
<gene>
    <name evidence="4" type="ORF">SVIM_LOCUS204733</name>
</gene>
<evidence type="ECO:0000259" key="2">
    <source>
        <dbReference type="Pfam" id="PF18890"/>
    </source>
</evidence>
<dbReference type="InterPro" id="IPR013083">
    <property type="entry name" value="Znf_RING/FYVE/PHD"/>
</dbReference>
<evidence type="ECO:0000313" key="4">
    <source>
        <dbReference type="EMBL" id="VFU38039.1"/>
    </source>
</evidence>
<dbReference type="InterPro" id="IPR043003">
    <property type="entry name" value="FANCL_d3_sf"/>
</dbReference>
<feature type="domain" description="FANCL C-terminal" evidence="1">
    <location>
        <begin position="223"/>
        <end position="298"/>
    </location>
</feature>
<dbReference type="PANTHER" id="PTHR13206">
    <property type="entry name" value="UBIQUITIN LIGASE PROTEIN PHF9 FANCONI ANEMIA GROUP L PROTEIN"/>
    <property type="match status" value="1"/>
</dbReference>
<organism evidence="4">
    <name type="scientific">Salix viminalis</name>
    <name type="common">Common osier</name>
    <name type="synonym">Basket willow</name>
    <dbReference type="NCBI Taxonomy" id="40686"/>
    <lineage>
        <taxon>Eukaryota</taxon>
        <taxon>Viridiplantae</taxon>
        <taxon>Streptophyta</taxon>
        <taxon>Embryophyta</taxon>
        <taxon>Tracheophyta</taxon>
        <taxon>Spermatophyta</taxon>
        <taxon>Magnoliopsida</taxon>
        <taxon>eudicotyledons</taxon>
        <taxon>Gunneridae</taxon>
        <taxon>Pentapetalae</taxon>
        <taxon>rosids</taxon>
        <taxon>fabids</taxon>
        <taxon>Malpighiales</taxon>
        <taxon>Salicaceae</taxon>
        <taxon>Saliceae</taxon>
        <taxon>Salix</taxon>
    </lineage>
</organism>
<accession>A0A6N2LBB1</accession>
<dbReference type="CDD" id="cd23832">
    <property type="entry name" value="DRWD-C_FANCL"/>
    <property type="match status" value="1"/>
</dbReference>
<evidence type="ECO:0000259" key="3">
    <source>
        <dbReference type="Pfam" id="PF18891"/>
    </source>
</evidence>
<name>A0A6N2LBB1_SALVM</name>
<dbReference type="GO" id="GO:0061630">
    <property type="term" value="F:ubiquitin protein ligase activity"/>
    <property type="evidence" value="ECO:0007669"/>
    <property type="project" value="TreeGrafter"/>
</dbReference>
<dbReference type="EMBL" id="CAADRP010001335">
    <property type="protein sequence ID" value="VFU38039.1"/>
    <property type="molecule type" value="Genomic_DNA"/>
</dbReference>
<dbReference type="InterPro" id="IPR016135">
    <property type="entry name" value="UBQ-conjugating_enzyme/RWD"/>
</dbReference>
<dbReference type="PANTHER" id="PTHR13206:SF0">
    <property type="entry name" value="E3 UBIQUITIN-PROTEIN LIGASE FANCL"/>
    <property type="match status" value="1"/>
</dbReference>
<dbReference type="CDD" id="cd16490">
    <property type="entry name" value="RING-CH-C4HC3_FANCL"/>
    <property type="match status" value="1"/>
</dbReference>
<protein>
    <recommendedName>
        <fullName evidence="5">RING-type domain-containing protein</fullName>
    </recommendedName>
</protein>
<evidence type="ECO:0000259" key="1">
    <source>
        <dbReference type="Pfam" id="PF11793"/>
    </source>
</evidence>
<reference evidence="4" key="1">
    <citation type="submission" date="2019-03" db="EMBL/GenBank/DDBJ databases">
        <authorList>
            <person name="Mank J."/>
            <person name="Almeida P."/>
        </authorList>
    </citation>
    <scope>NUCLEOTIDE SEQUENCE</scope>
    <source>
        <strain evidence="4">78183</strain>
    </source>
</reference>
<dbReference type="GO" id="GO:0043240">
    <property type="term" value="C:Fanconi anaemia nuclear complex"/>
    <property type="evidence" value="ECO:0007669"/>
    <property type="project" value="InterPro"/>
</dbReference>
<dbReference type="InterPro" id="IPR044037">
    <property type="entry name" value="FANCL_d3"/>
</dbReference>
<dbReference type="Gene3D" id="3.10.110.10">
    <property type="entry name" value="Ubiquitin Conjugating Enzyme"/>
    <property type="match status" value="1"/>
</dbReference>
<dbReference type="Gene3D" id="3.10.110.20">
    <property type="entry name" value="RWD domain-like"/>
    <property type="match status" value="1"/>
</dbReference>
<dbReference type="InterPro" id="IPR026848">
    <property type="entry name" value="Fancl"/>
</dbReference>
<feature type="domain" description="FANCL UBC-like" evidence="2">
    <location>
        <begin position="29"/>
        <end position="117"/>
    </location>
</feature>
<dbReference type="InterPro" id="IPR043898">
    <property type="entry name" value="FANCL_d2"/>
</dbReference>
<dbReference type="SMART" id="SM01197">
    <property type="entry name" value="FANCL_C"/>
    <property type="match status" value="1"/>
</dbReference>
<evidence type="ECO:0008006" key="5">
    <source>
        <dbReference type="Google" id="ProtNLM"/>
    </source>
</evidence>
<dbReference type="Gene3D" id="3.30.40.10">
    <property type="entry name" value="Zinc/RING finger domain, C3HC4 (zinc finger)"/>
    <property type="match status" value="1"/>
</dbReference>
<dbReference type="Pfam" id="PF18890">
    <property type="entry name" value="FANCL_d2"/>
    <property type="match status" value="1"/>
</dbReference>
<dbReference type="GO" id="GO:0036297">
    <property type="term" value="P:interstrand cross-link repair"/>
    <property type="evidence" value="ECO:0007669"/>
    <property type="project" value="InterPro"/>
</dbReference>
<dbReference type="AlphaFoldDB" id="A0A6N2LBB1"/>
<proteinExistence type="predicted"/>
<dbReference type="SUPFAM" id="SSF57850">
    <property type="entry name" value="RING/U-box"/>
    <property type="match status" value="1"/>
</dbReference>
<sequence>MVRPFFFYCFGLQDFIEQKRHKELANLSSFYRLVYSEIEEVGWEHLVRFDGDLEFLSFRITDKKGRVHVMEIQLDKTYPQKPPSVSAEVPYIFNVKWSVKSRLKDLVQQFREHLEKLQEFWSTMEDIDHSLCVTNKKELSRATTCRQIDIGNDCLIMLSINAKDPSSLPECRFMGSGLVVNPVRKLWLRNNKQWMKDKTFLENLAFVLETELPRPSHVLENDQQVECGICYAQYLPMDEELGSRSGAGTDHTCDNTSCGRAFHTVCLVDWLRSITTTRQSFDVLFGNCPYCSEPVAVKLNDKRKHSF</sequence>
<dbReference type="GO" id="GO:0006513">
    <property type="term" value="P:protein monoubiquitination"/>
    <property type="evidence" value="ECO:0007669"/>
    <property type="project" value="TreeGrafter"/>
</dbReference>